<dbReference type="Pfam" id="PF03931">
    <property type="entry name" value="Skp1_POZ"/>
    <property type="match status" value="1"/>
</dbReference>
<dbReference type="Gene3D" id="3.30.710.10">
    <property type="entry name" value="Potassium Channel Kv1.1, Chain A"/>
    <property type="match status" value="1"/>
</dbReference>
<dbReference type="AlphaFoldDB" id="A0A8K0EA90"/>
<evidence type="ECO:0000256" key="1">
    <source>
        <dbReference type="ARBA" id="ARBA00004906"/>
    </source>
</evidence>
<dbReference type="SUPFAM" id="SSF54695">
    <property type="entry name" value="POZ domain"/>
    <property type="match status" value="1"/>
</dbReference>
<dbReference type="InterPro" id="IPR036296">
    <property type="entry name" value="SKP1-like_dim_sf"/>
</dbReference>
<dbReference type="UniPathway" id="UPA00143"/>
<evidence type="ECO:0000256" key="3">
    <source>
        <dbReference type="ARBA" id="ARBA00022786"/>
    </source>
</evidence>
<comment type="function">
    <text evidence="4">Involved in ubiquitination and subsequent proteasomal degradation of target proteins. Together with CUL1, RBX1 and a F-box protein, it forms a SCF E3 ubiquitin ligase complex. The functional specificity of this complex depends on the type of F-box protein. In the SCF complex, it serves as an adapter that links the F-box protein to CUL1.</text>
</comment>
<comment type="subunit">
    <text evidence="4">Part of a SCF (SKP1-cullin-F-box) protein ligase complex.</text>
</comment>
<sequence>MADLAKKKISMRTSDNKVVEVDKDVAMEFITVKSFYEDNESSSEDTTTMPVENVHSSILEKVIDYCKKHLELGAKARNGDAPAAKEELEEFDRSFVKDNIENGLTMRGLLLAANYLDAKELLEFLIGEVANHIKNKSPEYLRRYFNIINDFTDEEEQKLRSDHAWAFEGVDPDDTHPNS</sequence>
<feature type="domain" description="SKP1 component POZ" evidence="6">
    <location>
        <begin position="7"/>
        <end position="70"/>
    </location>
</feature>
<dbReference type="SMART" id="SM00512">
    <property type="entry name" value="Skp1"/>
    <property type="match status" value="1"/>
</dbReference>
<dbReference type="GO" id="GO:0006511">
    <property type="term" value="P:ubiquitin-dependent protein catabolic process"/>
    <property type="evidence" value="ECO:0007669"/>
    <property type="project" value="InterPro"/>
</dbReference>
<evidence type="ECO:0000259" key="6">
    <source>
        <dbReference type="Pfam" id="PF03931"/>
    </source>
</evidence>
<proteinExistence type="inferred from homology"/>
<dbReference type="GO" id="GO:0009867">
    <property type="term" value="P:jasmonic acid mediated signaling pathway"/>
    <property type="evidence" value="ECO:0007669"/>
    <property type="project" value="UniProtKB-ARBA"/>
</dbReference>
<dbReference type="EMBL" id="VOIH02000007">
    <property type="protein sequence ID" value="KAF3442229.1"/>
    <property type="molecule type" value="Genomic_DNA"/>
</dbReference>
<keyword evidence="3 4" id="KW-0833">Ubl conjugation pathway</keyword>
<comment type="similarity">
    <text evidence="2 4">Belongs to the SKP1 family.</text>
</comment>
<dbReference type="PIRSF" id="PIRSF028729">
    <property type="entry name" value="E3_ubiquit_lig_SCF_Skp"/>
    <property type="match status" value="1"/>
</dbReference>
<dbReference type="InterPro" id="IPR016073">
    <property type="entry name" value="Skp1_comp_POZ"/>
</dbReference>
<dbReference type="OrthoDB" id="2342932at2759"/>
<evidence type="ECO:0000256" key="4">
    <source>
        <dbReference type="PIRNR" id="PIRNR028729"/>
    </source>
</evidence>
<dbReference type="PANTHER" id="PTHR11165">
    <property type="entry name" value="SKP1"/>
    <property type="match status" value="1"/>
</dbReference>
<dbReference type="Proteomes" id="UP000796880">
    <property type="component" value="Unassembled WGS sequence"/>
</dbReference>
<dbReference type="SUPFAM" id="SSF81382">
    <property type="entry name" value="Skp1 dimerisation domain-like"/>
    <property type="match status" value="1"/>
</dbReference>
<dbReference type="InterPro" id="IPR016072">
    <property type="entry name" value="Skp1_comp_dimer"/>
</dbReference>
<dbReference type="GO" id="GO:0016567">
    <property type="term" value="P:protein ubiquitination"/>
    <property type="evidence" value="ECO:0007669"/>
    <property type="project" value="UniProtKB-UniRule"/>
</dbReference>
<protein>
    <recommendedName>
        <fullName evidence="4">SKP1-like protein</fullName>
    </recommendedName>
</protein>
<accession>A0A8K0EA90</accession>
<feature type="domain" description="SKP1 component dimerisation" evidence="5">
    <location>
        <begin position="119"/>
        <end position="166"/>
    </location>
</feature>
<dbReference type="InterPro" id="IPR001232">
    <property type="entry name" value="SKP1-like"/>
</dbReference>
<dbReference type="InterPro" id="IPR011333">
    <property type="entry name" value="SKP1/BTB/POZ_sf"/>
</dbReference>
<comment type="pathway">
    <text evidence="1 4">Protein modification; protein ubiquitination.</text>
</comment>
<gene>
    <name evidence="7" type="ORF">FNV43_RR16145</name>
</gene>
<name>A0A8K0EA90_9ROSA</name>
<organism evidence="7 8">
    <name type="scientific">Rhamnella rubrinervis</name>
    <dbReference type="NCBI Taxonomy" id="2594499"/>
    <lineage>
        <taxon>Eukaryota</taxon>
        <taxon>Viridiplantae</taxon>
        <taxon>Streptophyta</taxon>
        <taxon>Embryophyta</taxon>
        <taxon>Tracheophyta</taxon>
        <taxon>Spermatophyta</taxon>
        <taxon>Magnoliopsida</taxon>
        <taxon>eudicotyledons</taxon>
        <taxon>Gunneridae</taxon>
        <taxon>Pentapetalae</taxon>
        <taxon>rosids</taxon>
        <taxon>fabids</taxon>
        <taxon>Rosales</taxon>
        <taxon>Rhamnaceae</taxon>
        <taxon>rhamnoid group</taxon>
        <taxon>Rhamneae</taxon>
        <taxon>Rhamnella</taxon>
    </lineage>
</organism>
<evidence type="ECO:0000313" key="8">
    <source>
        <dbReference type="Proteomes" id="UP000796880"/>
    </source>
</evidence>
<evidence type="ECO:0000256" key="2">
    <source>
        <dbReference type="ARBA" id="ARBA00009993"/>
    </source>
</evidence>
<keyword evidence="8" id="KW-1185">Reference proteome</keyword>
<reference evidence="7" key="1">
    <citation type="submission" date="2020-03" db="EMBL/GenBank/DDBJ databases">
        <title>A high-quality chromosome-level genome assembly of a woody plant with both climbing and erect habits, Rhamnella rubrinervis.</title>
        <authorList>
            <person name="Lu Z."/>
            <person name="Yang Y."/>
            <person name="Zhu X."/>
            <person name="Sun Y."/>
        </authorList>
    </citation>
    <scope>NUCLEOTIDE SEQUENCE</scope>
    <source>
        <strain evidence="7">BYM</strain>
        <tissue evidence="7">Leaf</tissue>
    </source>
</reference>
<dbReference type="InterPro" id="IPR016897">
    <property type="entry name" value="SKP1"/>
</dbReference>
<dbReference type="Pfam" id="PF01466">
    <property type="entry name" value="Skp1"/>
    <property type="match status" value="1"/>
</dbReference>
<comment type="caution">
    <text evidence="7">The sequence shown here is derived from an EMBL/GenBank/DDBJ whole genome shotgun (WGS) entry which is preliminary data.</text>
</comment>
<evidence type="ECO:0000259" key="5">
    <source>
        <dbReference type="Pfam" id="PF01466"/>
    </source>
</evidence>
<evidence type="ECO:0000313" key="7">
    <source>
        <dbReference type="EMBL" id="KAF3442229.1"/>
    </source>
</evidence>